<dbReference type="Proteomes" id="UP000287296">
    <property type="component" value="Unassembled WGS sequence"/>
</dbReference>
<gene>
    <name evidence="2" type="ORF">D5F11_021470</name>
</gene>
<dbReference type="EMBL" id="QYTW02000030">
    <property type="protein sequence ID" value="RST57633.1"/>
    <property type="molecule type" value="Genomic_DNA"/>
</dbReference>
<dbReference type="RefSeq" id="WP_120118283.1">
    <property type="nucleotide sequence ID" value="NZ_QYTW02000030.1"/>
</dbReference>
<sequence>MEFGGVFKALRQKRGLTQEEFAEELNVNQSDISKFENDDKLPDLHLFRQMILASNAPEVAVAFMFGMDGVGIIQNVLQMMGGFILWM</sequence>
<evidence type="ECO:0000313" key="2">
    <source>
        <dbReference type="EMBL" id="RST57633.1"/>
    </source>
</evidence>
<proteinExistence type="predicted"/>
<reference evidence="2 3" key="1">
    <citation type="submission" date="2018-12" db="EMBL/GenBank/DDBJ databases">
        <authorList>
            <person name="Sun L."/>
            <person name="Chen Z."/>
        </authorList>
    </citation>
    <scope>NUCLEOTIDE SEQUENCE [LARGE SCALE GENOMIC DNA]</scope>
    <source>
        <strain evidence="2 3">LMG 29736</strain>
    </source>
</reference>
<organism evidence="2 3">
    <name type="scientific">Siminovitchia terrae</name>
    <name type="common">Bacillus terrae</name>
    <dbReference type="NCBI Taxonomy" id="1914933"/>
    <lineage>
        <taxon>Bacteria</taxon>
        <taxon>Bacillati</taxon>
        <taxon>Bacillota</taxon>
        <taxon>Bacilli</taxon>
        <taxon>Bacillales</taxon>
        <taxon>Bacillaceae</taxon>
        <taxon>Siminovitchia</taxon>
    </lineage>
</organism>
<feature type="domain" description="HTH cro/C1-type" evidence="1">
    <location>
        <begin position="7"/>
        <end position="44"/>
    </location>
</feature>
<evidence type="ECO:0000313" key="3">
    <source>
        <dbReference type="Proteomes" id="UP000287296"/>
    </source>
</evidence>
<dbReference type="AlphaFoldDB" id="A0A429X2J2"/>
<accession>A0A429X2J2</accession>
<dbReference type="InterPro" id="IPR010982">
    <property type="entry name" value="Lambda_DNA-bd_dom_sf"/>
</dbReference>
<dbReference type="SUPFAM" id="SSF47413">
    <property type="entry name" value="lambda repressor-like DNA-binding domains"/>
    <property type="match status" value="1"/>
</dbReference>
<dbReference type="Pfam" id="PF01381">
    <property type="entry name" value="HTH_3"/>
    <property type="match status" value="1"/>
</dbReference>
<evidence type="ECO:0000259" key="1">
    <source>
        <dbReference type="PROSITE" id="PS50943"/>
    </source>
</evidence>
<dbReference type="PROSITE" id="PS50943">
    <property type="entry name" value="HTH_CROC1"/>
    <property type="match status" value="1"/>
</dbReference>
<dbReference type="InterPro" id="IPR001387">
    <property type="entry name" value="Cro/C1-type_HTH"/>
</dbReference>
<protein>
    <submittedName>
        <fullName evidence="2">XRE family transcriptional regulator</fullName>
    </submittedName>
</protein>
<dbReference type="OrthoDB" id="2381879at2"/>
<dbReference type="GO" id="GO:0003677">
    <property type="term" value="F:DNA binding"/>
    <property type="evidence" value="ECO:0007669"/>
    <property type="project" value="InterPro"/>
</dbReference>
<dbReference type="SMART" id="SM00530">
    <property type="entry name" value="HTH_XRE"/>
    <property type="match status" value="1"/>
</dbReference>
<name>A0A429X2J2_SIMTE</name>
<comment type="caution">
    <text evidence="2">The sequence shown here is derived from an EMBL/GenBank/DDBJ whole genome shotgun (WGS) entry which is preliminary data.</text>
</comment>
<dbReference type="CDD" id="cd00093">
    <property type="entry name" value="HTH_XRE"/>
    <property type="match status" value="1"/>
</dbReference>
<dbReference type="Gene3D" id="1.10.260.40">
    <property type="entry name" value="lambda repressor-like DNA-binding domains"/>
    <property type="match status" value="1"/>
</dbReference>